<dbReference type="GO" id="GO:0004803">
    <property type="term" value="F:transposase activity"/>
    <property type="evidence" value="ECO:0007669"/>
    <property type="project" value="InterPro"/>
</dbReference>
<dbReference type="Gene3D" id="3.30.70.1290">
    <property type="entry name" value="Transposase IS200-like"/>
    <property type="match status" value="1"/>
</dbReference>
<comment type="caution">
    <text evidence="2">The sequence shown here is derived from an EMBL/GenBank/DDBJ whole genome shotgun (WGS) entry which is preliminary data.</text>
</comment>
<dbReference type="InterPro" id="IPR052715">
    <property type="entry name" value="RAYT_transposase"/>
</dbReference>
<name>A0A120AGP3_9GAMM</name>
<dbReference type="Proteomes" id="UP000023435">
    <property type="component" value="Unassembled WGS sequence"/>
</dbReference>
<dbReference type="GO" id="GO:0006313">
    <property type="term" value="P:DNA transposition"/>
    <property type="evidence" value="ECO:0007669"/>
    <property type="project" value="InterPro"/>
</dbReference>
<dbReference type="EMBL" id="JAJA02000001">
    <property type="protein sequence ID" value="KWS04895.1"/>
    <property type="molecule type" value="Genomic_DNA"/>
</dbReference>
<gene>
    <name evidence="2" type="ORF">AZ78_2445</name>
</gene>
<protein>
    <submittedName>
        <fullName evidence="2">Transposase</fullName>
    </submittedName>
</protein>
<dbReference type="AlphaFoldDB" id="A0A120AGP3"/>
<dbReference type="SMART" id="SM01321">
    <property type="entry name" value="Y1_Tnp"/>
    <property type="match status" value="1"/>
</dbReference>
<accession>A0A120AGP3</accession>
<reference evidence="2 3" key="1">
    <citation type="journal article" date="2014" name="Genome Announc.">
        <title>Draft Genome Sequence of Lysobacter capsici AZ78, a Bacterium Antagonistic to Plant-Pathogenic Oomycetes.</title>
        <authorList>
            <person name="Puopolo G."/>
            <person name="Sonego P."/>
            <person name="Engelen K."/>
            <person name="Pertot I."/>
        </authorList>
    </citation>
    <scope>NUCLEOTIDE SEQUENCE [LARGE SCALE GENOMIC DNA]</scope>
    <source>
        <strain evidence="2 3">AZ78</strain>
    </source>
</reference>
<evidence type="ECO:0000259" key="1">
    <source>
        <dbReference type="SMART" id="SM01321"/>
    </source>
</evidence>
<sequence length="110" mass="12800">MLDARSWRHSTLLAWVLMPDHWHGLVELDERDCMPALVRQLKCSSSRRVRAALGAVVPAAVWAQAYHDRALRRDEALVAAARYVVMNPVRARLVRRAREWPFWGAVWMNR</sequence>
<dbReference type="Pfam" id="PF01797">
    <property type="entry name" value="Y1_Tnp"/>
    <property type="match status" value="1"/>
</dbReference>
<dbReference type="SUPFAM" id="SSF143422">
    <property type="entry name" value="Transposase IS200-like"/>
    <property type="match status" value="1"/>
</dbReference>
<dbReference type="GO" id="GO:0043565">
    <property type="term" value="F:sequence-specific DNA binding"/>
    <property type="evidence" value="ECO:0007669"/>
    <property type="project" value="TreeGrafter"/>
</dbReference>
<proteinExistence type="predicted"/>
<organism evidence="2 3">
    <name type="scientific">Lysobacter capsici AZ78</name>
    <dbReference type="NCBI Taxonomy" id="1444315"/>
    <lineage>
        <taxon>Bacteria</taxon>
        <taxon>Pseudomonadati</taxon>
        <taxon>Pseudomonadota</taxon>
        <taxon>Gammaproteobacteria</taxon>
        <taxon>Lysobacterales</taxon>
        <taxon>Lysobacteraceae</taxon>
        <taxon>Lysobacter</taxon>
    </lineage>
</organism>
<dbReference type="PANTHER" id="PTHR36966:SF1">
    <property type="entry name" value="REP-ASSOCIATED TYROSINE TRANSPOSASE"/>
    <property type="match status" value="1"/>
</dbReference>
<dbReference type="InterPro" id="IPR036515">
    <property type="entry name" value="Transposase_17_sf"/>
</dbReference>
<evidence type="ECO:0000313" key="2">
    <source>
        <dbReference type="EMBL" id="KWS04895.1"/>
    </source>
</evidence>
<dbReference type="NCBIfam" id="NF047646">
    <property type="entry name" value="REP_Tyr_transpos"/>
    <property type="match status" value="1"/>
</dbReference>
<dbReference type="InterPro" id="IPR002686">
    <property type="entry name" value="Transposase_17"/>
</dbReference>
<evidence type="ECO:0000313" key="3">
    <source>
        <dbReference type="Proteomes" id="UP000023435"/>
    </source>
</evidence>
<feature type="domain" description="Transposase IS200-like" evidence="1">
    <location>
        <begin position="1"/>
        <end position="87"/>
    </location>
</feature>
<keyword evidence="3" id="KW-1185">Reference proteome</keyword>
<dbReference type="PANTHER" id="PTHR36966">
    <property type="entry name" value="REP-ASSOCIATED TYROSINE TRANSPOSASE"/>
    <property type="match status" value="1"/>
</dbReference>